<name>A0A4Q7ZDL4_9ACTN</name>
<comment type="caution">
    <text evidence="1">The sequence shown here is derived from an EMBL/GenBank/DDBJ whole genome shotgun (WGS) entry which is preliminary data.</text>
</comment>
<evidence type="ECO:0000313" key="1">
    <source>
        <dbReference type="EMBL" id="RZU48770.1"/>
    </source>
</evidence>
<sequence length="123" mass="13537">MTDRSRTDQALTLLARPGAYEVLHAIQSRNGIATFAQIAAEARQPLTLLRALVTEGLVISHRSGTLDIEPGEQTHFCLTAKGEAVAGHLLRLQEWAASRPRRHRRPRLGAIVANLLIPRNCSE</sequence>
<reference evidence="1 2" key="1">
    <citation type="submission" date="2019-02" db="EMBL/GenBank/DDBJ databases">
        <title>Sequencing the genomes of 1000 actinobacteria strains.</title>
        <authorList>
            <person name="Klenk H.-P."/>
        </authorList>
    </citation>
    <scope>NUCLEOTIDE SEQUENCE [LARGE SCALE GENOMIC DNA]</scope>
    <source>
        <strain evidence="1 2">DSM 45162</strain>
    </source>
</reference>
<dbReference type="OrthoDB" id="3398784at2"/>
<dbReference type="AlphaFoldDB" id="A0A4Q7ZDL4"/>
<dbReference type="Proteomes" id="UP000292564">
    <property type="component" value="Unassembled WGS sequence"/>
</dbReference>
<proteinExistence type="predicted"/>
<evidence type="ECO:0000313" key="2">
    <source>
        <dbReference type="Proteomes" id="UP000292564"/>
    </source>
</evidence>
<organism evidence="1 2">
    <name type="scientific">Krasilnikovia cinnamomea</name>
    <dbReference type="NCBI Taxonomy" id="349313"/>
    <lineage>
        <taxon>Bacteria</taxon>
        <taxon>Bacillati</taxon>
        <taxon>Actinomycetota</taxon>
        <taxon>Actinomycetes</taxon>
        <taxon>Micromonosporales</taxon>
        <taxon>Micromonosporaceae</taxon>
        <taxon>Krasilnikovia</taxon>
    </lineage>
</organism>
<keyword evidence="2" id="KW-1185">Reference proteome</keyword>
<protein>
    <recommendedName>
        <fullName evidence="3">HxlR family transcriptional regulator</fullName>
    </recommendedName>
</protein>
<evidence type="ECO:0008006" key="3">
    <source>
        <dbReference type="Google" id="ProtNLM"/>
    </source>
</evidence>
<accession>A0A4Q7ZDL4</accession>
<gene>
    <name evidence="1" type="ORF">EV385_0494</name>
</gene>
<dbReference type="SUPFAM" id="SSF46785">
    <property type="entry name" value="Winged helix' DNA-binding domain"/>
    <property type="match status" value="1"/>
</dbReference>
<dbReference type="EMBL" id="SHKY01000001">
    <property type="protein sequence ID" value="RZU48770.1"/>
    <property type="molecule type" value="Genomic_DNA"/>
</dbReference>
<dbReference type="InterPro" id="IPR036390">
    <property type="entry name" value="WH_DNA-bd_sf"/>
</dbReference>
<dbReference type="RefSeq" id="WP_130507962.1">
    <property type="nucleotide sequence ID" value="NZ_SHKY01000001.1"/>
</dbReference>